<feature type="transmembrane region" description="Helical" evidence="6">
    <location>
        <begin position="328"/>
        <end position="349"/>
    </location>
</feature>
<feature type="transmembrane region" description="Helical" evidence="6">
    <location>
        <begin position="177"/>
        <end position="202"/>
    </location>
</feature>
<feature type="transmembrane region" description="Helical" evidence="6">
    <location>
        <begin position="523"/>
        <end position="541"/>
    </location>
</feature>
<dbReference type="PANTHER" id="PTHR11785:SF382">
    <property type="entry name" value="LOW-AFFINITY METHIONINE PERMEASE"/>
    <property type="match status" value="1"/>
</dbReference>
<evidence type="ECO:0000313" key="7">
    <source>
        <dbReference type="EMBL" id="GMG36182.1"/>
    </source>
</evidence>
<evidence type="ECO:0000256" key="5">
    <source>
        <dbReference type="SAM" id="MobiDB-lite"/>
    </source>
</evidence>
<comment type="caution">
    <text evidence="7">The sequence shown here is derived from an EMBL/GenBank/DDBJ whole genome shotgun (WGS) entry which is preliminary data.</text>
</comment>
<dbReference type="EMBL" id="BSXU01002291">
    <property type="protein sequence ID" value="GMG36182.1"/>
    <property type="molecule type" value="Genomic_DNA"/>
</dbReference>
<feature type="region of interest" description="Disordered" evidence="5">
    <location>
        <begin position="1"/>
        <end position="32"/>
    </location>
</feature>
<gene>
    <name evidence="7" type="ORF">Amon01_000463900</name>
</gene>
<feature type="transmembrane region" description="Helical" evidence="6">
    <location>
        <begin position="93"/>
        <end position="118"/>
    </location>
</feature>
<protein>
    <submittedName>
        <fullName evidence="7">Unnamed protein product</fullName>
    </submittedName>
</protein>
<keyword evidence="2 6" id="KW-0812">Transmembrane</keyword>
<feature type="transmembrane region" description="Helical" evidence="6">
    <location>
        <begin position="379"/>
        <end position="400"/>
    </location>
</feature>
<evidence type="ECO:0000256" key="4">
    <source>
        <dbReference type="ARBA" id="ARBA00023136"/>
    </source>
</evidence>
<evidence type="ECO:0000313" key="8">
    <source>
        <dbReference type="Proteomes" id="UP001165063"/>
    </source>
</evidence>
<accession>A0A9W6Z0Z7</accession>
<dbReference type="GO" id="GO:0016020">
    <property type="term" value="C:membrane"/>
    <property type="evidence" value="ECO:0007669"/>
    <property type="project" value="UniProtKB-SubCell"/>
</dbReference>
<keyword evidence="4 6" id="KW-0472">Membrane</keyword>
<dbReference type="AlphaFoldDB" id="A0A9W6Z0Z7"/>
<feature type="transmembrane region" description="Helical" evidence="6">
    <location>
        <begin position="464"/>
        <end position="480"/>
    </location>
</feature>
<dbReference type="GO" id="GO:0015179">
    <property type="term" value="F:L-amino acid transmembrane transporter activity"/>
    <property type="evidence" value="ECO:0007669"/>
    <property type="project" value="TreeGrafter"/>
</dbReference>
<feature type="transmembrane region" description="Helical" evidence="6">
    <location>
        <begin position="245"/>
        <end position="264"/>
    </location>
</feature>
<evidence type="ECO:0000256" key="3">
    <source>
        <dbReference type="ARBA" id="ARBA00022989"/>
    </source>
</evidence>
<feature type="compositionally biased region" description="Low complexity" evidence="5">
    <location>
        <begin position="9"/>
        <end position="32"/>
    </location>
</feature>
<dbReference type="InterPro" id="IPR050598">
    <property type="entry name" value="AminoAcid_Transporter"/>
</dbReference>
<comment type="subcellular location">
    <subcellularLocation>
        <location evidence="1">Membrane</location>
        <topology evidence="1">Multi-pass membrane protein</topology>
    </subcellularLocation>
</comment>
<dbReference type="InterPro" id="IPR002293">
    <property type="entry name" value="AA/rel_permease1"/>
</dbReference>
<dbReference type="Proteomes" id="UP001165063">
    <property type="component" value="Unassembled WGS sequence"/>
</dbReference>
<evidence type="ECO:0000256" key="6">
    <source>
        <dbReference type="SAM" id="Phobius"/>
    </source>
</evidence>
<dbReference type="Pfam" id="PF13520">
    <property type="entry name" value="AA_permease_2"/>
    <property type="match status" value="1"/>
</dbReference>
<feature type="transmembrane region" description="Helical" evidence="6">
    <location>
        <begin position="492"/>
        <end position="511"/>
    </location>
</feature>
<feature type="transmembrane region" description="Helical" evidence="6">
    <location>
        <begin position="130"/>
        <end position="151"/>
    </location>
</feature>
<keyword evidence="8" id="KW-1185">Reference proteome</keyword>
<proteinExistence type="predicted"/>
<dbReference type="Gene3D" id="1.20.1740.10">
    <property type="entry name" value="Amino acid/polyamine transporter I"/>
    <property type="match status" value="1"/>
</dbReference>
<keyword evidence="3 6" id="KW-1133">Transmembrane helix</keyword>
<feature type="transmembrane region" description="Helical" evidence="6">
    <location>
        <begin position="288"/>
        <end position="307"/>
    </location>
</feature>
<sequence length="586" mass="66100">MAKNHYKPLATTEASSQQATAASSSTNLTTKANSVHSEVDDVMIFSPDSLHTYGLNNDDIDVEPIGTALETSRTFEEVAQLRIPEDNPYGRHLGVYSVITMIIQRIVGSGIFAVSAIIYNDVGGNPFLFFVVWIIAGYMSFAGLFCFLELGSMIPRSGGMKVFLEYTYYRPRMLMSVLYNTTSLLFGFMISNAIIFGQYFLYSIGYENVVQNMLSNYVGAIYVIIICCILAYSTKVAMHLQNFMSFLKVALLVIMSLTGIYALFVPRSITGLPNNLHFDGFFSTKRPFTISTFISALLKAIFSFSGWNNAHVVANEVKDPVKTIKLGAPIALLIINIAYFFINLSYLVVIPDEELSQSGEMVGSLLFEKIFGDVIGRRLLTFSVAISAGGNIITVLYHVSRVDQEIFREGFLPFSKFFASNYPFGTPLRALFFPLAISVFFLVLKTPSDVYDYIINLESYPQNLFVGLSCFGIFILRRRNEIDVDPSIRTNYIHVIFMTLFCLFLTIAPLNPFNENEFEGFPQYAYTALFILLLCVLYWAFKFRLLPKLGHYDLERKEITLSDGLVMKEWAKKYDDEPLLNRPTPV</sequence>
<evidence type="ECO:0000256" key="2">
    <source>
        <dbReference type="ARBA" id="ARBA00022692"/>
    </source>
</evidence>
<evidence type="ECO:0000256" key="1">
    <source>
        <dbReference type="ARBA" id="ARBA00004141"/>
    </source>
</evidence>
<organism evidence="7 8">
    <name type="scientific">Ambrosiozyma monospora</name>
    <name type="common">Yeast</name>
    <name type="synonym">Endomycopsis monosporus</name>
    <dbReference type="NCBI Taxonomy" id="43982"/>
    <lineage>
        <taxon>Eukaryota</taxon>
        <taxon>Fungi</taxon>
        <taxon>Dikarya</taxon>
        <taxon>Ascomycota</taxon>
        <taxon>Saccharomycotina</taxon>
        <taxon>Pichiomycetes</taxon>
        <taxon>Pichiales</taxon>
        <taxon>Pichiaceae</taxon>
        <taxon>Ambrosiozyma</taxon>
    </lineage>
</organism>
<reference evidence="7" key="1">
    <citation type="submission" date="2023-04" db="EMBL/GenBank/DDBJ databases">
        <title>Ambrosiozyma monospora NBRC 1965.</title>
        <authorList>
            <person name="Ichikawa N."/>
            <person name="Sato H."/>
            <person name="Tonouchi N."/>
        </authorList>
    </citation>
    <scope>NUCLEOTIDE SEQUENCE</scope>
    <source>
        <strain evidence="7">NBRC 1965</strain>
    </source>
</reference>
<dbReference type="PANTHER" id="PTHR11785">
    <property type="entry name" value="AMINO ACID TRANSPORTER"/>
    <property type="match status" value="1"/>
</dbReference>
<dbReference type="OrthoDB" id="5982228at2759"/>
<name>A0A9W6Z0Z7_AMBMO</name>
<feature type="transmembrane region" description="Helical" evidence="6">
    <location>
        <begin position="214"/>
        <end position="233"/>
    </location>
</feature>
<feature type="transmembrane region" description="Helical" evidence="6">
    <location>
        <begin position="421"/>
        <end position="444"/>
    </location>
</feature>